<dbReference type="AlphaFoldDB" id="G7YSF2"/>
<evidence type="ECO:0000313" key="1">
    <source>
        <dbReference type="EMBL" id="GAA55882.1"/>
    </source>
</evidence>
<organism evidence="1 2">
    <name type="scientific">Clonorchis sinensis</name>
    <name type="common">Chinese liver fluke</name>
    <dbReference type="NCBI Taxonomy" id="79923"/>
    <lineage>
        <taxon>Eukaryota</taxon>
        <taxon>Metazoa</taxon>
        <taxon>Spiralia</taxon>
        <taxon>Lophotrochozoa</taxon>
        <taxon>Platyhelminthes</taxon>
        <taxon>Trematoda</taxon>
        <taxon>Digenea</taxon>
        <taxon>Opisthorchiida</taxon>
        <taxon>Opisthorchiata</taxon>
        <taxon>Opisthorchiidae</taxon>
        <taxon>Clonorchis</taxon>
    </lineage>
</organism>
<reference evidence="1" key="1">
    <citation type="journal article" date="2011" name="Genome Biol.">
        <title>The draft genome of the carcinogenic human liver fluke Clonorchis sinensis.</title>
        <authorList>
            <person name="Wang X."/>
            <person name="Chen W."/>
            <person name="Huang Y."/>
            <person name="Sun J."/>
            <person name="Men J."/>
            <person name="Liu H."/>
            <person name="Luo F."/>
            <person name="Guo L."/>
            <person name="Lv X."/>
            <person name="Deng C."/>
            <person name="Zhou C."/>
            <person name="Fan Y."/>
            <person name="Li X."/>
            <person name="Huang L."/>
            <person name="Hu Y."/>
            <person name="Liang C."/>
            <person name="Hu X."/>
            <person name="Xu J."/>
            <person name="Yu X."/>
        </authorList>
    </citation>
    <scope>NUCLEOTIDE SEQUENCE [LARGE SCALE GENOMIC DNA]</scope>
    <source>
        <strain evidence="1">Henan</strain>
    </source>
</reference>
<reference key="2">
    <citation type="submission" date="2011-10" db="EMBL/GenBank/DDBJ databases">
        <title>The genome and transcriptome sequence of Clonorchis sinensis provide insights into the carcinogenic liver fluke.</title>
        <authorList>
            <person name="Wang X."/>
            <person name="Huang Y."/>
            <person name="Chen W."/>
            <person name="Liu H."/>
            <person name="Guo L."/>
            <person name="Chen Y."/>
            <person name="Luo F."/>
            <person name="Zhou W."/>
            <person name="Sun J."/>
            <person name="Mao Q."/>
            <person name="Liang P."/>
            <person name="Zhou C."/>
            <person name="Tian Y."/>
            <person name="Men J."/>
            <person name="Lv X."/>
            <person name="Huang L."/>
            <person name="Zhou J."/>
            <person name="Hu Y."/>
            <person name="Li R."/>
            <person name="Zhang F."/>
            <person name="Lei H."/>
            <person name="Li X."/>
            <person name="Hu X."/>
            <person name="Liang C."/>
            <person name="Xu J."/>
            <person name="Wu Z."/>
            <person name="Yu X."/>
        </authorList>
    </citation>
    <scope>NUCLEOTIDE SEQUENCE</scope>
    <source>
        <strain>Henan</strain>
    </source>
</reference>
<gene>
    <name evidence="1" type="ORF">CLF_109255</name>
</gene>
<dbReference type="EMBL" id="DF144104">
    <property type="protein sequence ID" value="GAA55882.1"/>
    <property type="molecule type" value="Genomic_DNA"/>
</dbReference>
<name>G7YSF2_CLOSI</name>
<protein>
    <submittedName>
        <fullName evidence="1">Uncharacterized protein</fullName>
    </submittedName>
</protein>
<sequence length="124" mass="14727">MGISKRLIIGRDSKTDLHKDTQNNRQVLFVWSRHRTELRKWKLDCENIFDCCYLVHEDNFFKKTSQTGDSAGFQVYKLENVLQLRFTCCNRHATTVRCSSWKDFDFLGVDLYPNYTGDFYQVPL</sequence>
<proteinExistence type="predicted"/>
<keyword evidence="2" id="KW-1185">Reference proteome</keyword>
<dbReference type="Proteomes" id="UP000008909">
    <property type="component" value="Unassembled WGS sequence"/>
</dbReference>
<accession>G7YSF2</accession>
<evidence type="ECO:0000313" key="2">
    <source>
        <dbReference type="Proteomes" id="UP000008909"/>
    </source>
</evidence>